<feature type="transmembrane region" description="Helical" evidence="2">
    <location>
        <begin position="103"/>
        <end position="122"/>
    </location>
</feature>
<evidence type="ECO:0000313" key="3">
    <source>
        <dbReference type="EMBL" id="KAJ2926913.1"/>
    </source>
</evidence>
<keyword evidence="2" id="KW-1133">Transmembrane helix</keyword>
<accession>A0A9W8J9Y2</accession>
<dbReference type="OrthoDB" id="74360at2759"/>
<dbReference type="Pfam" id="PF13738">
    <property type="entry name" value="Pyr_redox_3"/>
    <property type="match status" value="1"/>
</dbReference>
<dbReference type="SUPFAM" id="SSF51905">
    <property type="entry name" value="FAD/NAD(P)-binding domain"/>
    <property type="match status" value="1"/>
</dbReference>
<keyword evidence="4" id="KW-1185">Reference proteome</keyword>
<dbReference type="EMBL" id="JANBPK010001042">
    <property type="protein sequence ID" value="KAJ2926913.1"/>
    <property type="molecule type" value="Genomic_DNA"/>
</dbReference>
<dbReference type="AlphaFoldDB" id="A0A9W8J9Y2"/>
<dbReference type="Gene3D" id="3.50.50.60">
    <property type="entry name" value="FAD/NAD(P)-binding domain"/>
    <property type="match status" value="1"/>
</dbReference>
<dbReference type="PANTHER" id="PTHR42877">
    <property type="entry name" value="L-ORNITHINE N(5)-MONOOXYGENASE-RELATED"/>
    <property type="match status" value="1"/>
</dbReference>
<evidence type="ECO:0008006" key="5">
    <source>
        <dbReference type="Google" id="ProtNLM"/>
    </source>
</evidence>
<feature type="non-terminal residue" evidence="3">
    <location>
        <position position="216"/>
    </location>
</feature>
<evidence type="ECO:0000313" key="4">
    <source>
        <dbReference type="Proteomes" id="UP001140091"/>
    </source>
</evidence>
<gene>
    <name evidence="3" type="ORF">H1R20_g10163</name>
</gene>
<dbReference type="Proteomes" id="UP001140091">
    <property type="component" value="Unassembled WGS sequence"/>
</dbReference>
<protein>
    <recommendedName>
        <fullName evidence="5">Monooxygenase</fullName>
    </recommendedName>
</protein>
<keyword evidence="2" id="KW-0472">Membrane</keyword>
<dbReference type="InterPro" id="IPR051209">
    <property type="entry name" value="FAD-bind_Monooxygenase_sf"/>
</dbReference>
<keyword evidence="2" id="KW-0812">Transmembrane</keyword>
<evidence type="ECO:0000256" key="1">
    <source>
        <dbReference type="ARBA" id="ARBA00010139"/>
    </source>
</evidence>
<reference evidence="3" key="1">
    <citation type="submission" date="2022-06" db="EMBL/GenBank/DDBJ databases">
        <title>Genome Sequence of Candolleomyces eurysporus.</title>
        <authorList>
            <person name="Buettner E."/>
        </authorList>
    </citation>
    <scope>NUCLEOTIDE SEQUENCE</scope>
    <source>
        <strain evidence="3">VTCC 930004</strain>
    </source>
</reference>
<name>A0A9W8J9Y2_9AGAR</name>
<sequence>MATGIFPSARMLEVPGIGTFQGRLLHSAQWDSHIDLRNKKVAVVGSGASAAQIVPEIAKVEGVEVTQFFRRASWLVPPVSSAISPKTQERFRKYPILLRLFRWTLYLYYEIIYFFVFGSDLLRSFTMKTSRSYVLKNAPSKYHDILIPDHPVGCLRTVFDVTYLKSLHLPNVNLVKQPVRRLLEGGLMTANGCYYDFDVIVSATGFDTARTASFFI</sequence>
<evidence type="ECO:0000256" key="2">
    <source>
        <dbReference type="SAM" id="Phobius"/>
    </source>
</evidence>
<dbReference type="InterPro" id="IPR036188">
    <property type="entry name" value="FAD/NAD-bd_sf"/>
</dbReference>
<dbReference type="PANTHER" id="PTHR42877:SF5">
    <property type="entry name" value="L-ORNITHINE N(5)-MONOOXYGENASE-RELATED"/>
    <property type="match status" value="1"/>
</dbReference>
<organism evidence="3 4">
    <name type="scientific">Candolleomyces eurysporus</name>
    <dbReference type="NCBI Taxonomy" id="2828524"/>
    <lineage>
        <taxon>Eukaryota</taxon>
        <taxon>Fungi</taxon>
        <taxon>Dikarya</taxon>
        <taxon>Basidiomycota</taxon>
        <taxon>Agaricomycotina</taxon>
        <taxon>Agaricomycetes</taxon>
        <taxon>Agaricomycetidae</taxon>
        <taxon>Agaricales</taxon>
        <taxon>Agaricineae</taxon>
        <taxon>Psathyrellaceae</taxon>
        <taxon>Candolleomyces</taxon>
    </lineage>
</organism>
<comment type="similarity">
    <text evidence="1">Belongs to the FAD-binding monooxygenase family.</text>
</comment>
<comment type="caution">
    <text evidence="3">The sequence shown here is derived from an EMBL/GenBank/DDBJ whole genome shotgun (WGS) entry which is preliminary data.</text>
</comment>
<proteinExistence type="inferred from homology"/>